<evidence type="ECO:0000256" key="1">
    <source>
        <dbReference type="SAM" id="MobiDB-lite"/>
    </source>
</evidence>
<dbReference type="SUPFAM" id="SSF55729">
    <property type="entry name" value="Acyl-CoA N-acyltransferases (Nat)"/>
    <property type="match status" value="1"/>
</dbReference>
<protein>
    <recommendedName>
        <fullName evidence="2">N-acetyltransferase domain-containing protein</fullName>
    </recommendedName>
</protein>
<evidence type="ECO:0000313" key="3">
    <source>
        <dbReference type="EMBL" id="OGF00121.1"/>
    </source>
</evidence>
<accession>A0A1F5QEA0</accession>
<dbReference type="AlphaFoldDB" id="A0A1F5QEA0"/>
<sequence>MRERLGYTPPEEKKGTVESGHKAQWEAWQKEGRERFNAARRDHERASQEYLVKAEQAEAAEQLYQVFLDAKFWHHQEDIIKQAGLARNQKNFEFLSLVAASSKNIPPNWDKNEKFYEDEDYIRIRGFEGEILNKKIKEESRWTAIGFDDMLNSDDFIVDYEEYLIRILARSFGQYHETEYRNQAEENLLLLLKRIETKEEETIKEYRESFPPDDHPEEQIQAQDYVTDEWMAQTFGHADIYFGEPYADIIQSIGEVGSKKSIKPIVELTSSKPVELIGVMARTLSKLAPAESAKAVFSKYGEIVDQTAQITKFIKEQFSTTNTEPRLADKIAENLLRRGNELLMRFANLPDMPSEDVIRDLEHIKAEVLLFAATFREVSKQKDFSVEEFMTKSIEIKDSAQLTEEEKQRMLSVFKSNRDFYPDSLREITSGEFNKILNEPGHEFRILKNRDNVIAFIGVDYRLDGSVYAHSFNLDRNAKGTSVAINMVKSGLDQIGRDHDVEAAVYVNNPILGYYKKFLGFKVVGETTYHGSEEKYIKLLRPKIAKQEQAGIAA</sequence>
<reference evidence="3 4" key="1">
    <citation type="journal article" date="2016" name="Nat. Commun.">
        <title>Thousands of microbial genomes shed light on interconnected biogeochemical processes in an aquifer system.</title>
        <authorList>
            <person name="Anantharaman K."/>
            <person name="Brown C.T."/>
            <person name="Hug L.A."/>
            <person name="Sharon I."/>
            <person name="Castelle C.J."/>
            <person name="Probst A.J."/>
            <person name="Thomas B.C."/>
            <person name="Singh A."/>
            <person name="Wilkins M.J."/>
            <person name="Karaoz U."/>
            <person name="Brodie E.L."/>
            <person name="Williams K.H."/>
            <person name="Hubbard S.S."/>
            <person name="Banfield J.F."/>
        </authorList>
    </citation>
    <scope>NUCLEOTIDE SEQUENCE [LARGE SCALE GENOMIC DNA]</scope>
</reference>
<dbReference type="Gene3D" id="3.40.630.30">
    <property type="match status" value="1"/>
</dbReference>
<comment type="caution">
    <text evidence="3">The sequence shown here is derived from an EMBL/GenBank/DDBJ whole genome shotgun (WGS) entry which is preliminary data.</text>
</comment>
<organism evidence="3 4">
    <name type="scientific">Candidatus Doudnabacteria bacterium RIFCSPLOWO2_02_FULL_48_13</name>
    <dbReference type="NCBI Taxonomy" id="1817845"/>
    <lineage>
        <taxon>Bacteria</taxon>
        <taxon>Candidatus Doudnaibacteriota</taxon>
    </lineage>
</organism>
<dbReference type="InterPro" id="IPR016181">
    <property type="entry name" value="Acyl_CoA_acyltransferase"/>
</dbReference>
<dbReference type="GO" id="GO:0016747">
    <property type="term" value="F:acyltransferase activity, transferring groups other than amino-acyl groups"/>
    <property type="evidence" value="ECO:0007669"/>
    <property type="project" value="InterPro"/>
</dbReference>
<gene>
    <name evidence="3" type="ORF">A3J05_03415</name>
</gene>
<feature type="domain" description="N-acetyltransferase" evidence="2">
    <location>
        <begin position="394"/>
        <end position="542"/>
    </location>
</feature>
<dbReference type="Proteomes" id="UP000177235">
    <property type="component" value="Unassembled WGS sequence"/>
</dbReference>
<evidence type="ECO:0000313" key="4">
    <source>
        <dbReference type="Proteomes" id="UP000177235"/>
    </source>
</evidence>
<proteinExistence type="predicted"/>
<dbReference type="InterPro" id="IPR000182">
    <property type="entry name" value="GNAT_dom"/>
</dbReference>
<name>A0A1F5QEA0_9BACT</name>
<dbReference type="EMBL" id="MFFF01000001">
    <property type="protein sequence ID" value="OGF00121.1"/>
    <property type="molecule type" value="Genomic_DNA"/>
</dbReference>
<dbReference type="PROSITE" id="PS51186">
    <property type="entry name" value="GNAT"/>
    <property type="match status" value="1"/>
</dbReference>
<feature type="region of interest" description="Disordered" evidence="1">
    <location>
        <begin position="1"/>
        <end position="22"/>
    </location>
</feature>
<evidence type="ECO:0000259" key="2">
    <source>
        <dbReference type="PROSITE" id="PS51186"/>
    </source>
</evidence>